<evidence type="ECO:0000256" key="3">
    <source>
        <dbReference type="ARBA" id="ARBA00022692"/>
    </source>
</evidence>
<dbReference type="PANTHER" id="PTHR33885">
    <property type="entry name" value="PHAGE SHOCK PROTEIN C"/>
    <property type="match status" value="1"/>
</dbReference>
<dbReference type="Proteomes" id="UP000319732">
    <property type="component" value="Unassembled WGS sequence"/>
</dbReference>
<dbReference type="GO" id="GO:0005886">
    <property type="term" value="C:plasma membrane"/>
    <property type="evidence" value="ECO:0007669"/>
    <property type="project" value="UniProtKB-SubCell"/>
</dbReference>
<gene>
    <name evidence="8" type="primary">pspC</name>
    <name evidence="8" type="ORF">FKG94_24370</name>
</gene>
<reference evidence="8 9" key="1">
    <citation type="submission" date="2019-06" db="EMBL/GenBank/DDBJ databases">
        <title>Whole genome sequence for Cellvibrionaceae sp. R142.</title>
        <authorList>
            <person name="Wang G."/>
        </authorList>
    </citation>
    <scope>NUCLEOTIDE SEQUENCE [LARGE SCALE GENOMIC DNA]</scope>
    <source>
        <strain evidence="8 9">R142</strain>
    </source>
</reference>
<dbReference type="RefSeq" id="WP_142929567.1">
    <property type="nucleotide sequence ID" value="NZ_ML660108.1"/>
</dbReference>
<proteinExistence type="predicted"/>
<keyword evidence="3 6" id="KW-0812">Transmembrane</keyword>
<evidence type="ECO:0000256" key="1">
    <source>
        <dbReference type="ARBA" id="ARBA00004162"/>
    </source>
</evidence>
<dbReference type="EMBL" id="VHSG01000032">
    <property type="protein sequence ID" value="TQV67973.1"/>
    <property type="molecule type" value="Genomic_DNA"/>
</dbReference>
<dbReference type="PANTHER" id="PTHR33885:SF3">
    <property type="entry name" value="PHAGE SHOCK PROTEIN C"/>
    <property type="match status" value="1"/>
</dbReference>
<keyword evidence="9" id="KW-1185">Reference proteome</keyword>
<keyword evidence="2" id="KW-1003">Cell membrane</keyword>
<dbReference type="OrthoDB" id="7359894at2"/>
<evidence type="ECO:0000256" key="4">
    <source>
        <dbReference type="ARBA" id="ARBA00022989"/>
    </source>
</evidence>
<evidence type="ECO:0000313" key="9">
    <source>
        <dbReference type="Proteomes" id="UP000319732"/>
    </source>
</evidence>
<feature type="domain" description="Phage shock protein PspC N-terminal" evidence="7">
    <location>
        <begin position="27"/>
        <end position="82"/>
    </location>
</feature>
<dbReference type="InterPro" id="IPR052027">
    <property type="entry name" value="PspC"/>
</dbReference>
<keyword evidence="4 6" id="KW-1133">Transmembrane helix</keyword>
<organism evidence="8 9">
    <name type="scientific">Exilibacterium tricleocarpae</name>
    <dbReference type="NCBI Taxonomy" id="2591008"/>
    <lineage>
        <taxon>Bacteria</taxon>
        <taxon>Pseudomonadati</taxon>
        <taxon>Pseudomonadota</taxon>
        <taxon>Gammaproteobacteria</taxon>
        <taxon>Cellvibrionales</taxon>
        <taxon>Cellvibrionaceae</taxon>
        <taxon>Exilibacterium</taxon>
    </lineage>
</organism>
<dbReference type="Pfam" id="PF04024">
    <property type="entry name" value="PspC"/>
    <property type="match status" value="1"/>
</dbReference>
<evidence type="ECO:0000256" key="2">
    <source>
        <dbReference type="ARBA" id="ARBA00022475"/>
    </source>
</evidence>
<comment type="subcellular location">
    <subcellularLocation>
        <location evidence="1">Cell membrane</location>
        <topology evidence="1">Single-pass membrane protein</topology>
    </subcellularLocation>
</comment>
<evidence type="ECO:0000256" key="5">
    <source>
        <dbReference type="ARBA" id="ARBA00023136"/>
    </source>
</evidence>
<dbReference type="InterPro" id="IPR014320">
    <property type="entry name" value="Phageshock_PspC"/>
</dbReference>
<protein>
    <submittedName>
        <fullName evidence="8">Envelope stress response membrane protein PspC</fullName>
    </submittedName>
</protein>
<evidence type="ECO:0000259" key="7">
    <source>
        <dbReference type="Pfam" id="PF04024"/>
    </source>
</evidence>
<evidence type="ECO:0000256" key="6">
    <source>
        <dbReference type="SAM" id="Phobius"/>
    </source>
</evidence>
<dbReference type="InterPro" id="IPR007168">
    <property type="entry name" value="Phageshock_PspC_N"/>
</dbReference>
<keyword evidence="5 6" id="KW-0472">Membrane</keyword>
<sequence>MPRRHRRPWRHRRQRIRSRSYNGWDMNLYRDKRRGKIAGVCAGIADHFDFNPWVIRLIFIGGFFITGTLAVLAYIAGWVLLSPRRDDSVEAFEYDEERHSYQRKNMFKYSDSPSVRLRRARERLNRALRRVEDMEAYVTSRQYELNKAFAAIEK</sequence>
<feature type="transmembrane region" description="Helical" evidence="6">
    <location>
        <begin position="57"/>
        <end position="81"/>
    </location>
</feature>
<accession>A0A545SSM9</accession>
<evidence type="ECO:0000313" key="8">
    <source>
        <dbReference type="EMBL" id="TQV67973.1"/>
    </source>
</evidence>
<comment type="caution">
    <text evidence="8">The sequence shown here is derived from an EMBL/GenBank/DDBJ whole genome shotgun (WGS) entry which is preliminary data.</text>
</comment>
<dbReference type="AlphaFoldDB" id="A0A545SSM9"/>
<dbReference type="NCBIfam" id="TIGR02978">
    <property type="entry name" value="phageshock_pspC"/>
    <property type="match status" value="1"/>
</dbReference>
<name>A0A545SSM9_9GAMM</name>